<accession>A0A4Y2TGR5</accession>
<dbReference type="Proteomes" id="UP000499080">
    <property type="component" value="Unassembled WGS sequence"/>
</dbReference>
<proteinExistence type="predicted"/>
<dbReference type="AlphaFoldDB" id="A0A4Y2TGR5"/>
<evidence type="ECO:0000313" key="1">
    <source>
        <dbReference type="EMBL" id="GBN99822.1"/>
    </source>
</evidence>
<reference evidence="1 2" key="1">
    <citation type="journal article" date="2019" name="Sci. Rep.">
        <title>Orb-weaving spider Araneus ventricosus genome elucidates the spidroin gene catalogue.</title>
        <authorList>
            <person name="Kono N."/>
            <person name="Nakamura H."/>
            <person name="Ohtoshi R."/>
            <person name="Moran D.A.P."/>
            <person name="Shinohara A."/>
            <person name="Yoshida Y."/>
            <person name="Fujiwara M."/>
            <person name="Mori M."/>
            <person name="Tomita M."/>
            <person name="Arakawa K."/>
        </authorList>
    </citation>
    <scope>NUCLEOTIDE SEQUENCE [LARGE SCALE GENOMIC DNA]</scope>
</reference>
<name>A0A4Y2TGR5_ARAVE</name>
<dbReference type="PANTHER" id="PTHR46114:SF1">
    <property type="entry name" value="ZAD DOMAIN-CONTAINING PROTEIN"/>
    <property type="match status" value="1"/>
</dbReference>
<dbReference type="EMBL" id="BGPR01028589">
    <property type="protein sequence ID" value="GBN99822.1"/>
    <property type="molecule type" value="Genomic_DNA"/>
</dbReference>
<organism evidence="1 2">
    <name type="scientific">Araneus ventricosus</name>
    <name type="common">Orbweaver spider</name>
    <name type="synonym">Epeira ventricosa</name>
    <dbReference type="NCBI Taxonomy" id="182803"/>
    <lineage>
        <taxon>Eukaryota</taxon>
        <taxon>Metazoa</taxon>
        <taxon>Ecdysozoa</taxon>
        <taxon>Arthropoda</taxon>
        <taxon>Chelicerata</taxon>
        <taxon>Arachnida</taxon>
        <taxon>Araneae</taxon>
        <taxon>Araneomorphae</taxon>
        <taxon>Entelegynae</taxon>
        <taxon>Araneoidea</taxon>
        <taxon>Araneidae</taxon>
        <taxon>Araneus</taxon>
    </lineage>
</organism>
<evidence type="ECO:0000313" key="2">
    <source>
        <dbReference type="Proteomes" id="UP000499080"/>
    </source>
</evidence>
<sequence length="263" mass="30228">MSKIITGVFGSRVLQRKYDSVHEPLCKDRCFCLAARGSFCQDGDVIFCDDVDSSFKALELQHNPQEWCLFIDSSKISLKAVLLHNGNHHPSIPVECSRSYERNIRNLEAYVVHGTVGTEKKYYIKKVWPKRQFLIPGVKNEKNEPLSASEKILLPPLHIKLGLMKNFVKAMDCGGSGFQYLRLKFPKVYKIMGCNMSLKIHFLHSHLEFYPENLGSVSDEHGEQFHQAISNMGARYQGKWNPKMLADYFWTFKMAIPQAKHSR</sequence>
<keyword evidence="2" id="KW-1185">Reference proteome</keyword>
<protein>
    <submittedName>
        <fullName evidence="1">Uncharacterized protein</fullName>
    </submittedName>
</protein>
<comment type="caution">
    <text evidence="1">The sequence shown here is derived from an EMBL/GenBank/DDBJ whole genome shotgun (WGS) entry which is preliminary data.</text>
</comment>
<dbReference type="PANTHER" id="PTHR46114">
    <property type="entry name" value="APPLE DOMAIN-CONTAINING PROTEIN"/>
    <property type="match status" value="1"/>
</dbReference>
<gene>
    <name evidence="1" type="ORF">AVEN_125075_1</name>
</gene>